<comment type="caution">
    <text evidence="1">The sequence shown here is derived from an EMBL/GenBank/DDBJ whole genome shotgun (WGS) entry which is preliminary data.</text>
</comment>
<sequence length="104" mass="11093">MAVFVGVIWTQSAGALDTRAAGKSSHGVGRVAIGELHLGRTGVGGAPRLREGVIESRGEARGQTAAGDSTAVLPDLGLALLAIVVKRRRERWREGRRKRKWIPS</sequence>
<evidence type="ECO:0000313" key="2">
    <source>
        <dbReference type="Proteomes" id="UP000295604"/>
    </source>
</evidence>
<organism evidence="1 2">
    <name type="scientific">Colletotrichum sidae</name>
    <dbReference type="NCBI Taxonomy" id="1347389"/>
    <lineage>
        <taxon>Eukaryota</taxon>
        <taxon>Fungi</taxon>
        <taxon>Dikarya</taxon>
        <taxon>Ascomycota</taxon>
        <taxon>Pezizomycotina</taxon>
        <taxon>Sordariomycetes</taxon>
        <taxon>Hypocreomycetidae</taxon>
        <taxon>Glomerellales</taxon>
        <taxon>Glomerellaceae</taxon>
        <taxon>Colletotrichum</taxon>
        <taxon>Colletotrichum orbiculare species complex</taxon>
    </lineage>
</organism>
<proteinExistence type="predicted"/>
<accession>A0A4R8T3D0</accession>
<evidence type="ECO:0000313" key="1">
    <source>
        <dbReference type="EMBL" id="TEA11316.1"/>
    </source>
</evidence>
<protein>
    <submittedName>
        <fullName evidence="1">Uncharacterized protein</fullName>
    </submittedName>
</protein>
<gene>
    <name evidence="1" type="ORF">C8034_v007577</name>
</gene>
<reference evidence="1 2" key="1">
    <citation type="submission" date="2018-11" db="EMBL/GenBank/DDBJ databases">
        <title>Genome sequence and assembly of Colletotrichum sidae.</title>
        <authorList>
            <person name="Gan P."/>
            <person name="Shirasu K."/>
        </authorList>
    </citation>
    <scope>NUCLEOTIDE SEQUENCE [LARGE SCALE GENOMIC DNA]</scope>
    <source>
        <strain evidence="1 2">CBS 518.97</strain>
    </source>
</reference>
<keyword evidence="2" id="KW-1185">Reference proteome</keyword>
<dbReference type="AlphaFoldDB" id="A0A4R8T3D0"/>
<name>A0A4R8T3D0_9PEZI</name>
<dbReference type="Proteomes" id="UP000295604">
    <property type="component" value="Unassembled WGS sequence"/>
</dbReference>
<dbReference type="EMBL" id="QAPF01000351">
    <property type="protein sequence ID" value="TEA11316.1"/>
    <property type="molecule type" value="Genomic_DNA"/>
</dbReference>